<evidence type="ECO:0000256" key="1">
    <source>
        <dbReference type="SAM" id="MobiDB-lite"/>
    </source>
</evidence>
<evidence type="ECO:0000313" key="4">
    <source>
        <dbReference type="Proteomes" id="UP000515663"/>
    </source>
</evidence>
<evidence type="ECO:0000256" key="2">
    <source>
        <dbReference type="SAM" id="SignalP"/>
    </source>
</evidence>
<proteinExistence type="predicted"/>
<evidence type="ECO:0000313" key="3">
    <source>
        <dbReference type="EMBL" id="QMT02384.1"/>
    </source>
</evidence>
<feature type="region of interest" description="Disordered" evidence="1">
    <location>
        <begin position="206"/>
        <end position="233"/>
    </location>
</feature>
<dbReference type="Proteomes" id="UP000515663">
    <property type="component" value="Chromosome"/>
</dbReference>
<feature type="signal peptide" evidence="2">
    <location>
        <begin position="1"/>
        <end position="36"/>
    </location>
</feature>
<keyword evidence="4" id="KW-1185">Reference proteome</keyword>
<evidence type="ECO:0008006" key="5">
    <source>
        <dbReference type="Google" id="ProtNLM"/>
    </source>
</evidence>
<accession>A0A7D7QIJ7</accession>
<name>A0A7D7QIJ7_9ACTN</name>
<feature type="chain" id="PRO_5038918656" description="Lipoprotein" evidence="2">
    <location>
        <begin position="37"/>
        <end position="233"/>
    </location>
</feature>
<protein>
    <recommendedName>
        <fullName evidence="5">Lipoprotein</fullName>
    </recommendedName>
</protein>
<keyword evidence="2" id="KW-0732">Signal</keyword>
<dbReference type="Pfam" id="PF04314">
    <property type="entry name" value="PCuAC"/>
    <property type="match status" value="1"/>
</dbReference>
<reference evidence="4" key="1">
    <citation type="submission" date="2020-07" db="EMBL/GenBank/DDBJ databases">
        <title>novel species isolated from the respiratory tract of Marmot.</title>
        <authorList>
            <person name="Zhang G."/>
        </authorList>
    </citation>
    <scope>NUCLEOTIDE SEQUENCE [LARGE SCALE GENOMIC DNA]</scope>
    <source>
        <strain evidence="4">686</strain>
    </source>
</reference>
<dbReference type="RefSeq" id="WP_188329584.1">
    <property type="nucleotide sequence ID" value="NZ_CP059491.1"/>
</dbReference>
<sequence length="233" mass="24330">MLSLSARRSAVRPSRLATAVAAIGMAVALGTTGCSAGQISQTANQLPAVNGANVNYGALELRDVQILFPEQDAPTVFGNGGPFELAFAVANSDDLDYYRLKEITAEKGKVEFTEGADSDDRIIPPGQALRGGLPVGANTAIEKKVTAELTGAGKTVAAGLTTDLTFHFEKRDANGSWIDAGETTVQTPVDAGAELERVNVPRNAEPTFYNQHHDEGGDAGHEGGDEHSEDGGH</sequence>
<dbReference type="KEGG" id="gji:H1R19_04285"/>
<feature type="compositionally biased region" description="Basic and acidic residues" evidence="1">
    <location>
        <begin position="211"/>
        <end position="233"/>
    </location>
</feature>
<gene>
    <name evidence="3" type="ORF">H1R19_04285</name>
</gene>
<dbReference type="EMBL" id="CP059491">
    <property type="protein sequence ID" value="QMT02384.1"/>
    <property type="molecule type" value="Genomic_DNA"/>
</dbReference>
<organism evidence="3 4">
    <name type="scientific">Gordonia jinghuaiqii</name>
    <dbReference type="NCBI Taxonomy" id="2758710"/>
    <lineage>
        <taxon>Bacteria</taxon>
        <taxon>Bacillati</taxon>
        <taxon>Actinomycetota</taxon>
        <taxon>Actinomycetes</taxon>
        <taxon>Mycobacteriales</taxon>
        <taxon>Gordoniaceae</taxon>
        <taxon>Gordonia</taxon>
    </lineage>
</organism>
<dbReference type="AlphaFoldDB" id="A0A7D7QIJ7"/>
<dbReference type="PROSITE" id="PS51257">
    <property type="entry name" value="PROKAR_LIPOPROTEIN"/>
    <property type="match status" value="1"/>
</dbReference>
<dbReference type="InterPro" id="IPR007410">
    <property type="entry name" value="LpqE-like"/>
</dbReference>